<dbReference type="Proteomes" id="UP001283361">
    <property type="component" value="Unassembled WGS sequence"/>
</dbReference>
<gene>
    <name evidence="1" type="ORF">RRG08_066016</name>
</gene>
<evidence type="ECO:0000313" key="2">
    <source>
        <dbReference type="Proteomes" id="UP001283361"/>
    </source>
</evidence>
<organism evidence="1 2">
    <name type="scientific">Elysia crispata</name>
    <name type="common">lettuce slug</name>
    <dbReference type="NCBI Taxonomy" id="231223"/>
    <lineage>
        <taxon>Eukaryota</taxon>
        <taxon>Metazoa</taxon>
        <taxon>Spiralia</taxon>
        <taxon>Lophotrochozoa</taxon>
        <taxon>Mollusca</taxon>
        <taxon>Gastropoda</taxon>
        <taxon>Heterobranchia</taxon>
        <taxon>Euthyneura</taxon>
        <taxon>Panpulmonata</taxon>
        <taxon>Sacoglossa</taxon>
        <taxon>Placobranchoidea</taxon>
        <taxon>Plakobranchidae</taxon>
        <taxon>Elysia</taxon>
    </lineage>
</organism>
<evidence type="ECO:0000313" key="1">
    <source>
        <dbReference type="EMBL" id="KAK3760888.1"/>
    </source>
</evidence>
<comment type="caution">
    <text evidence="1">The sequence shown here is derived from an EMBL/GenBank/DDBJ whole genome shotgun (WGS) entry which is preliminary data.</text>
</comment>
<accession>A0AAE1D914</accession>
<feature type="non-terminal residue" evidence="1">
    <location>
        <position position="1"/>
    </location>
</feature>
<sequence length="133" mass="14857">IDCGTGKLLVAAGWITIGTAERAKYIWSNEAKHHVTIMCKLKRLNFLSMLLILAAGCNKCAESLISRGSLQTTSSCPSNVIPQKLTFAPPGKIKYDFFGIPRLPWHHKQNREFLCDTNGLSPRVVSLRRIYGR</sequence>
<dbReference type="EMBL" id="JAWDGP010004934">
    <property type="protein sequence ID" value="KAK3760888.1"/>
    <property type="molecule type" value="Genomic_DNA"/>
</dbReference>
<dbReference type="AlphaFoldDB" id="A0AAE1D914"/>
<keyword evidence="2" id="KW-1185">Reference proteome</keyword>
<reference evidence="1" key="1">
    <citation type="journal article" date="2023" name="G3 (Bethesda)">
        <title>A reference genome for the long-term kleptoplast-retaining sea slug Elysia crispata morphotype clarki.</title>
        <authorList>
            <person name="Eastman K.E."/>
            <person name="Pendleton A.L."/>
            <person name="Shaikh M.A."/>
            <person name="Suttiyut T."/>
            <person name="Ogas R."/>
            <person name="Tomko P."/>
            <person name="Gavelis G."/>
            <person name="Widhalm J.R."/>
            <person name="Wisecaver J.H."/>
        </authorList>
    </citation>
    <scope>NUCLEOTIDE SEQUENCE</scope>
    <source>
        <strain evidence="1">ECLA1</strain>
    </source>
</reference>
<proteinExistence type="predicted"/>
<protein>
    <submittedName>
        <fullName evidence="1">Uncharacterized protein</fullName>
    </submittedName>
</protein>
<name>A0AAE1D914_9GAST</name>